<dbReference type="InterPro" id="IPR018085">
    <property type="entry name" value="Ura-DNA_Glyclase_AS"/>
</dbReference>
<keyword evidence="8" id="KW-1185">Reference proteome</keyword>
<reference evidence="7 8" key="1">
    <citation type="submission" date="2018-07" db="EMBL/GenBank/DDBJ databases">
        <title>PhiCrAss001, a member of the most abundant bacteriophage family in the human gut, infects Bacteroides.</title>
        <authorList>
            <person name="Shkoporov A.N."/>
            <person name="Khokhlova E.V."/>
            <person name="Fitzgerald C.B."/>
            <person name="Stockdale S.R."/>
            <person name="Draper L.A."/>
            <person name="Ross R.P."/>
            <person name="Hill C."/>
        </authorList>
    </citation>
    <scope>NUCLEOTIDE SEQUENCE [LARGE SCALE GENOMIC DNA]</scope>
    <source>
        <strain evidence="8">crAss001</strain>
    </source>
</reference>
<dbReference type="Gene3D" id="3.40.470.10">
    <property type="entry name" value="Uracil-DNA glycosylase-like domain"/>
    <property type="match status" value="1"/>
</dbReference>
<gene>
    <name evidence="7" type="ORF">crAss001_74</name>
</gene>
<dbReference type="GO" id="GO:0004844">
    <property type="term" value="F:uracil DNA N-glycosylase activity"/>
    <property type="evidence" value="ECO:0007669"/>
    <property type="project" value="InterPro"/>
</dbReference>
<evidence type="ECO:0000313" key="7">
    <source>
        <dbReference type="EMBL" id="AXQ62717.1"/>
    </source>
</evidence>
<sequence length="221" mass="25489">MTFEEYFGGWVRVIDIKELNKVVGQVSLIKRDLLCPAYPDIFKAFNLCPYNNLKVVMIGQDPYPQKDVATGVLFGNKEGTKLSPSLEIVKEACIDFEVPHNSIIFDPTLESWAKQGVLMINSALTCEMNKVGSHTMMWRPFMTKLLKNLSEWQTGIIYVLFGEQAKTLKPYINKNTNIILEEKHPAYYARQEERMPSTVFQEVSKLTKEKYGEPVIWFTEY</sequence>
<keyword evidence="4" id="KW-0234">DNA repair</keyword>
<dbReference type="InterPro" id="IPR005122">
    <property type="entry name" value="Uracil-DNA_glycosylase-like"/>
</dbReference>
<evidence type="ECO:0000259" key="6">
    <source>
        <dbReference type="Pfam" id="PF03167"/>
    </source>
</evidence>
<feature type="active site" description="Proton acceptor" evidence="5">
    <location>
        <position position="61"/>
    </location>
</feature>
<dbReference type="InterPro" id="IPR002043">
    <property type="entry name" value="UDG_fam1"/>
</dbReference>
<keyword evidence="3" id="KW-0378">Hydrolase</keyword>
<accession>A0A385DVH0</accession>
<organism evidence="7 8">
    <name type="scientific">Bacteroides phage crAss001</name>
    <name type="common">Bacteroides phage PhiCrAss001</name>
    <dbReference type="NCBI Taxonomy" id="2301731"/>
    <lineage>
        <taxon>Viruses</taxon>
        <taxon>Duplodnaviria</taxon>
        <taxon>Heunggongvirae</taxon>
        <taxon>Uroviricota</taxon>
        <taxon>Caudoviricetes</taxon>
        <taxon>Crassvirales</taxon>
        <taxon>Steigviridae</taxon>
        <taxon>Asinivirinae</taxon>
        <taxon>Kehishuvirus</taxon>
        <taxon>Kehishuvirus primarius</taxon>
    </lineage>
</organism>
<dbReference type="GO" id="GO:0097510">
    <property type="term" value="P:base-excision repair, AP site formation via deaminated base removal"/>
    <property type="evidence" value="ECO:0007669"/>
    <property type="project" value="TreeGrafter"/>
</dbReference>
<evidence type="ECO:0000256" key="3">
    <source>
        <dbReference type="ARBA" id="ARBA00022801"/>
    </source>
</evidence>
<protein>
    <submittedName>
        <fullName evidence="7">Uracil-DNA glycosylase</fullName>
    </submittedName>
</protein>
<dbReference type="EMBL" id="MH675552">
    <property type="protein sequence ID" value="AXQ62717.1"/>
    <property type="molecule type" value="Genomic_DNA"/>
</dbReference>
<dbReference type="PROSITE" id="PS00130">
    <property type="entry name" value="U_DNA_GLYCOSYLASE"/>
    <property type="match status" value="1"/>
</dbReference>
<dbReference type="PANTHER" id="PTHR11264:SF8">
    <property type="entry name" value="URACIL-DNA GLYCOSYLASE-LIKE DOMAIN-CONTAINING PROTEIN"/>
    <property type="match status" value="1"/>
</dbReference>
<dbReference type="InterPro" id="IPR036895">
    <property type="entry name" value="Uracil-DNA_glycosylase-like_sf"/>
</dbReference>
<proteinExistence type="inferred from homology"/>
<evidence type="ECO:0000256" key="4">
    <source>
        <dbReference type="ARBA" id="ARBA00023204"/>
    </source>
</evidence>
<evidence type="ECO:0000256" key="2">
    <source>
        <dbReference type="ARBA" id="ARBA00022763"/>
    </source>
</evidence>
<dbReference type="PANTHER" id="PTHR11264">
    <property type="entry name" value="URACIL-DNA GLYCOSYLASE"/>
    <property type="match status" value="1"/>
</dbReference>
<feature type="domain" description="Uracil-DNA glycosylase-like" evidence="6">
    <location>
        <begin position="46"/>
        <end position="203"/>
    </location>
</feature>
<evidence type="ECO:0000256" key="5">
    <source>
        <dbReference type="PROSITE-ProRule" id="PRU10072"/>
    </source>
</evidence>
<dbReference type="Pfam" id="PF03167">
    <property type="entry name" value="UDG"/>
    <property type="match status" value="1"/>
</dbReference>
<name>A0A385DVH0_BPCA1</name>
<evidence type="ECO:0000313" key="8">
    <source>
        <dbReference type="Proteomes" id="UP000262320"/>
    </source>
</evidence>
<keyword evidence="2" id="KW-0227">DNA damage</keyword>
<dbReference type="Proteomes" id="UP000262320">
    <property type="component" value="Segment"/>
</dbReference>
<evidence type="ECO:0000256" key="1">
    <source>
        <dbReference type="ARBA" id="ARBA00008184"/>
    </source>
</evidence>
<dbReference type="CDD" id="cd10027">
    <property type="entry name" value="UDG-F1-like"/>
    <property type="match status" value="1"/>
</dbReference>
<comment type="similarity">
    <text evidence="1">Belongs to the uracil-DNA glycosylase (UDG) superfamily. UNG family.</text>
</comment>
<dbReference type="SUPFAM" id="SSF52141">
    <property type="entry name" value="Uracil-DNA glycosylase-like"/>
    <property type="match status" value="1"/>
</dbReference>
<organismHost>
    <name type="scientific">Bacteroides intestinalis</name>
    <dbReference type="NCBI Taxonomy" id="329854"/>
</organismHost>